<dbReference type="Proteomes" id="UP000218542">
    <property type="component" value="Unassembled WGS sequence"/>
</dbReference>
<comment type="caution">
    <text evidence="2">The sequence shown here is derived from an EMBL/GenBank/DDBJ whole genome shotgun (WGS) entry which is preliminary data.</text>
</comment>
<evidence type="ECO:0000313" key="3">
    <source>
        <dbReference type="Proteomes" id="UP000218542"/>
    </source>
</evidence>
<dbReference type="InterPro" id="IPR002686">
    <property type="entry name" value="Transposase_17"/>
</dbReference>
<dbReference type="SMART" id="SM01321">
    <property type="entry name" value="Y1_Tnp"/>
    <property type="match status" value="1"/>
</dbReference>
<dbReference type="PANTHER" id="PTHR34322">
    <property type="entry name" value="TRANSPOSASE, Y1_TNP DOMAIN-CONTAINING"/>
    <property type="match status" value="1"/>
</dbReference>
<keyword evidence="3" id="KW-1185">Reference proteome</keyword>
<accession>A0A286U3F3</accession>
<evidence type="ECO:0000313" key="2">
    <source>
        <dbReference type="EMBL" id="GAX62655.1"/>
    </source>
</evidence>
<protein>
    <submittedName>
        <fullName evidence="2">Transposase and inactivated derivative</fullName>
    </submittedName>
</protein>
<dbReference type="GO" id="GO:0003677">
    <property type="term" value="F:DNA binding"/>
    <property type="evidence" value="ECO:0007669"/>
    <property type="project" value="InterPro"/>
</dbReference>
<organism evidence="2 3">
    <name type="scientific">Candidatus Scalindua japonica</name>
    <dbReference type="NCBI Taxonomy" id="1284222"/>
    <lineage>
        <taxon>Bacteria</taxon>
        <taxon>Pseudomonadati</taxon>
        <taxon>Planctomycetota</taxon>
        <taxon>Candidatus Brocadiia</taxon>
        <taxon>Candidatus Brocadiales</taxon>
        <taxon>Candidatus Scalinduaceae</taxon>
        <taxon>Candidatus Scalindua</taxon>
    </lineage>
</organism>
<dbReference type="AlphaFoldDB" id="A0A286U3F3"/>
<dbReference type="GO" id="GO:0004803">
    <property type="term" value="F:transposase activity"/>
    <property type="evidence" value="ECO:0007669"/>
    <property type="project" value="InterPro"/>
</dbReference>
<dbReference type="Gene3D" id="3.30.70.1290">
    <property type="entry name" value="Transposase IS200-like"/>
    <property type="match status" value="1"/>
</dbReference>
<feature type="domain" description="Transposase IS200-like" evidence="1">
    <location>
        <begin position="9"/>
        <end position="124"/>
    </location>
</feature>
<dbReference type="Pfam" id="PF01797">
    <property type="entry name" value="Y1_Tnp"/>
    <property type="match status" value="1"/>
</dbReference>
<proteinExistence type="predicted"/>
<gene>
    <name evidence="2" type="ORF">SCALIN_C38_0018</name>
</gene>
<dbReference type="PANTHER" id="PTHR34322:SF2">
    <property type="entry name" value="TRANSPOSASE IS200-LIKE DOMAIN-CONTAINING PROTEIN"/>
    <property type="match status" value="1"/>
</dbReference>
<dbReference type="EMBL" id="BAOS01000038">
    <property type="protein sequence ID" value="GAX62655.1"/>
    <property type="molecule type" value="Genomic_DNA"/>
</dbReference>
<dbReference type="OrthoDB" id="9794403at2"/>
<dbReference type="SUPFAM" id="SSF143422">
    <property type="entry name" value="Transposase IS200-like"/>
    <property type="match status" value="1"/>
</dbReference>
<reference evidence="3" key="1">
    <citation type="journal article" date="2017" name="Environ. Microbiol. Rep.">
        <title>Genetic Diversity of Marine Anaerobic Ammonium-Oxidizing Bacteria as Revealed by Genomic and Proteomic Analyses of 'Candidatus Scalindua japonica'.</title>
        <authorList>
            <person name="Oshiki M."/>
            <person name="Mizuto K."/>
            <person name="Kimura Z."/>
            <person name="Kindaichi T."/>
            <person name="Satoh H."/>
            <person name="Okabe S."/>
        </authorList>
    </citation>
    <scope>NUCLEOTIDE SEQUENCE [LARGE SCALE GENOMIC DNA]</scope>
    <source>
        <strain evidence="3">husup-a2</strain>
    </source>
</reference>
<name>A0A286U3F3_9BACT</name>
<evidence type="ECO:0000259" key="1">
    <source>
        <dbReference type="SMART" id="SM01321"/>
    </source>
</evidence>
<dbReference type="InterPro" id="IPR036515">
    <property type="entry name" value="Transposase_17_sf"/>
</dbReference>
<dbReference type="RefSeq" id="WP_096896046.1">
    <property type="nucleotide sequence ID" value="NZ_BAOS01000038.1"/>
</dbReference>
<dbReference type="GO" id="GO:0006313">
    <property type="term" value="P:DNA transposition"/>
    <property type="evidence" value="ECO:0007669"/>
    <property type="project" value="InterPro"/>
</dbReference>
<sequence>MPRIARVVVPQYPHHITQRGTNKLEIFIDNEDRHHFLKLLNELTNKTESEVGAYCLMDNHFHLLISPNSRDGLGQCLHGTTFRYAQYFNMKYSRSGRLWQNRYFSCPIDKNEYYWAVVKYIEMNPVRAGIVKKPELWDWSSASEHIKGEHDGKINLHKWSKEDREQYMELILDEKNENNIRKATSTGRPLGGVNFFEKLRGILNRDLSRKKGGRPRNKKQNQ</sequence>